<sequence>MLIGFIASYLSAIGHLKQRYHAQGQEGTSCWGYKHANVILFYALRDLSSVLPIPLEEEQRQNVADTRCCCCSPVGATTATHAATAAAAAASAATTAAVVARRRALYRFAISANVLLKGGSA</sequence>
<dbReference type="AlphaFoldDB" id="A0A834JBH6"/>
<proteinExistence type="predicted"/>
<comment type="caution">
    <text evidence="1">The sequence shown here is derived from an EMBL/GenBank/DDBJ whole genome shotgun (WGS) entry which is preliminary data.</text>
</comment>
<keyword evidence="2" id="KW-1185">Reference proteome</keyword>
<gene>
    <name evidence="1" type="ORF">HZH66_012086</name>
</gene>
<evidence type="ECO:0000313" key="1">
    <source>
        <dbReference type="EMBL" id="KAF7385000.1"/>
    </source>
</evidence>
<accession>A0A834JBH6</accession>
<dbReference type="EMBL" id="JACSEA010000015">
    <property type="protein sequence ID" value="KAF7385000.1"/>
    <property type="molecule type" value="Genomic_DNA"/>
</dbReference>
<reference evidence="1" key="1">
    <citation type="journal article" date="2020" name="G3 (Bethesda)">
        <title>High-Quality Assemblies for Three Invasive Social Wasps from the &lt;i&gt;Vespula&lt;/i&gt; Genus.</title>
        <authorList>
            <person name="Harrop T.W.R."/>
            <person name="Guhlin J."/>
            <person name="McLaughlin G.M."/>
            <person name="Permina E."/>
            <person name="Stockwell P."/>
            <person name="Gilligan J."/>
            <person name="Le Lec M.F."/>
            <person name="Gruber M.A.M."/>
            <person name="Quinn O."/>
            <person name="Lovegrove M."/>
            <person name="Duncan E.J."/>
            <person name="Remnant E.J."/>
            <person name="Van Eeckhoven J."/>
            <person name="Graham B."/>
            <person name="Knapp R.A."/>
            <person name="Langford K.W."/>
            <person name="Kronenberg Z."/>
            <person name="Press M.O."/>
            <person name="Eacker S.M."/>
            <person name="Wilson-Rankin E.E."/>
            <person name="Purcell J."/>
            <person name="Lester P.J."/>
            <person name="Dearden P.K."/>
        </authorList>
    </citation>
    <scope>NUCLEOTIDE SEQUENCE</scope>
    <source>
        <strain evidence="1">Marl-1</strain>
    </source>
</reference>
<dbReference type="Proteomes" id="UP000614350">
    <property type="component" value="Unassembled WGS sequence"/>
</dbReference>
<name>A0A834JBH6_VESVU</name>
<organism evidence="1 2">
    <name type="scientific">Vespula vulgaris</name>
    <name type="common">Yellow jacket</name>
    <name type="synonym">Wasp</name>
    <dbReference type="NCBI Taxonomy" id="7454"/>
    <lineage>
        <taxon>Eukaryota</taxon>
        <taxon>Metazoa</taxon>
        <taxon>Ecdysozoa</taxon>
        <taxon>Arthropoda</taxon>
        <taxon>Hexapoda</taxon>
        <taxon>Insecta</taxon>
        <taxon>Pterygota</taxon>
        <taxon>Neoptera</taxon>
        <taxon>Endopterygota</taxon>
        <taxon>Hymenoptera</taxon>
        <taxon>Apocrita</taxon>
        <taxon>Aculeata</taxon>
        <taxon>Vespoidea</taxon>
        <taxon>Vespidae</taxon>
        <taxon>Vespinae</taxon>
        <taxon>Vespula</taxon>
    </lineage>
</organism>
<protein>
    <submittedName>
        <fullName evidence="1">Uncharacterized protein</fullName>
    </submittedName>
</protein>
<evidence type="ECO:0000313" key="2">
    <source>
        <dbReference type="Proteomes" id="UP000614350"/>
    </source>
</evidence>